<evidence type="ECO:0000313" key="4">
    <source>
        <dbReference type="EMBL" id="CAF0864898.1"/>
    </source>
</evidence>
<dbReference type="InterPro" id="IPR011042">
    <property type="entry name" value="6-blade_b-propeller_TolB-like"/>
</dbReference>
<sequence>MSLIHGWKFQCANSTCLPFVNVITSPIIKCQIACLAQTYCRAASFHQLTSNCELFTDMSNEIAHMVTDMDIITMVVIAGARSSSEPTTTTSTTSSTTKTSKTSTTTSTTTSSTTTSSTTKTSTTTAFTARWNATGTTVAGNAGGTSGVSAGLLSGPYVVRLDSTNALYISDISNNRIQKWVIGNSAGTTVAGLANGTSGASSTTLSQPVGLVIDSSNNMYIADKYNHRVMYWENGASSGSMIAGTGSAGSANNQFNGCNTVERVSSSGTLYISDLANQRIMQYLNGSSSGTVVAGGNGAGTGSTQLWYPFGFTLDSSTNSLIIANYDAHSVVRWVIGDTSWTLLAGSSTGVSGSSSTLLNSPVGVAVDQYGNIYVADSSNHRIQFFLAGQSSATTISGVTGSAGISATQLNSPYGVTLDSQFNLYVADTGNNRVQRFARY</sequence>
<dbReference type="Proteomes" id="UP000663860">
    <property type="component" value="Unassembled WGS sequence"/>
</dbReference>
<evidence type="ECO:0000313" key="5">
    <source>
        <dbReference type="EMBL" id="CAF0866208.1"/>
    </source>
</evidence>
<dbReference type="EMBL" id="CAJNOG010000060">
    <property type="protein sequence ID" value="CAF0866208.1"/>
    <property type="molecule type" value="Genomic_DNA"/>
</dbReference>
<gene>
    <name evidence="4" type="ORF">IZO911_LOCUS10334</name>
    <name evidence="5" type="ORF">JYZ213_LOCUS8701</name>
    <name evidence="6" type="ORF">KXQ929_LOCUS14499</name>
</gene>
<dbReference type="InterPro" id="IPR050952">
    <property type="entry name" value="TRIM-NHL_E3_ligases"/>
</dbReference>
<reference evidence="5" key="1">
    <citation type="submission" date="2021-02" db="EMBL/GenBank/DDBJ databases">
        <authorList>
            <person name="Nowell W R."/>
        </authorList>
    </citation>
    <scope>NUCLEOTIDE SEQUENCE</scope>
</reference>
<evidence type="ECO:0000313" key="7">
    <source>
        <dbReference type="Proteomes" id="UP000663845"/>
    </source>
</evidence>
<dbReference type="PANTHER" id="PTHR24104">
    <property type="entry name" value="E3 UBIQUITIN-PROTEIN LIGASE NHLRC1-RELATED"/>
    <property type="match status" value="1"/>
</dbReference>
<organism evidence="5 7">
    <name type="scientific">Adineta steineri</name>
    <dbReference type="NCBI Taxonomy" id="433720"/>
    <lineage>
        <taxon>Eukaryota</taxon>
        <taxon>Metazoa</taxon>
        <taxon>Spiralia</taxon>
        <taxon>Gnathifera</taxon>
        <taxon>Rotifera</taxon>
        <taxon>Eurotatoria</taxon>
        <taxon>Bdelloidea</taxon>
        <taxon>Adinetida</taxon>
        <taxon>Adinetidae</taxon>
        <taxon>Adineta</taxon>
    </lineage>
</organism>
<comment type="caution">
    <text evidence="5">The sequence shown here is derived from an EMBL/GenBank/DDBJ whole genome shotgun (WGS) entry which is preliminary data.</text>
</comment>
<evidence type="ECO:0000313" key="6">
    <source>
        <dbReference type="EMBL" id="CAF3755660.1"/>
    </source>
</evidence>
<name>A0A813XKF5_9BILA</name>
<dbReference type="Proteomes" id="UP000663845">
    <property type="component" value="Unassembled WGS sequence"/>
</dbReference>
<feature type="region of interest" description="Disordered" evidence="3">
    <location>
        <begin position="83"/>
        <end position="119"/>
    </location>
</feature>
<feature type="compositionally biased region" description="Low complexity" evidence="3">
    <location>
        <begin position="87"/>
        <end position="119"/>
    </location>
</feature>
<accession>A0A813XKF5</accession>
<evidence type="ECO:0000256" key="3">
    <source>
        <dbReference type="SAM" id="MobiDB-lite"/>
    </source>
</evidence>
<dbReference type="GO" id="GO:0008270">
    <property type="term" value="F:zinc ion binding"/>
    <property type="evidence" value="ECO:0007669"/>
    <property type="project" value="UniProtKB-KW"/>
</dbReference>
<keyword evidence="1" id="KW-0677">Repeat</keyword>
<dbReference type="Proteomes" id="UP000663868">
    <property type="component" value="Unassembled WGS sequence"/>
</dbReference>
<dbReference type="InterPro" id="IPR001258">
    <property type="entry name" value="NHL_repeat"/>
</dbReference>
<dbReference type="EMBL" id="CAJNOE010000075">
    <property type="protein sequence ID" value="CAF0864898.1"/>
    <property type="molecule type" value="Genomic_DNA"/>
</dbReference>
<evidence type="ECO:0000256" key="1">
    <source>
        <dbReference type="ARBA" id="ARBA00022737"/>
    </source>
</evidence>
<evidence type="ECO:0008006" key="8">
    <source>
        <dbReference type="Google" id="ProtNLM"/>
    </source>
</evidence>
<dbReference type="Gene3D" id="2.120.10.30">
    <property type="entry name" value="TolB, C-terminal domain"/>
    <property type="match status" value="2"/>
</dbReference>
<dbReference type="PANTHER" id="PTHR24104:SF25">
    <property type="entry name" value="PROTEIN LIN-41"/>
    <property type="match status" value="1"/>
</dbReference>
<dbReference type="AlphaFoldDB" id="A0A813XKF5"/>
<feature type="repeat" description="NHL" evidence="2">
    <location>
        <begin position="397"/>
        <end position="440"/>
    </location>
</feature>
<dbReference type="SUPFAM" id="SSF101898">
    <property type="entry name" value="NHL repeat"/>
    <property type="match status" value="1"/>
</dbReference>
<dbReference type="EMBL" id="CAJOBB010000807">
    <property type="protein sequence ID" value="CAF3755660.1"/>
    <property type="molecule type" value="Genomic_DNA"/>
</dbReference>
<proteinExistence type="predicted"/>
<dbReference type="CDD" id="cd05819">
    <property type="entry name" value="NHL"/>
    <property type="match status" value="1"/>
</dbReference>
<evidence type="ECO:0000256" key="2">
    <source>
        <dbReference type="PROSITE-ProRule" id="PRU00504"/>
    </source>
</evidence>
<protein>
    <recommendedName>
        <fullName evidence="8">Apple domain-containing protein</fullName>
    </recommendedName>
</protein>
<dbReference type="Pfam" id="PF01436">
    <property type="entry name" value="NHL"/>
    <property type="match status" value="3"/>
</dbReference>
<feature type="repeat" description="NHL" evidence="2">
    <location>
        <begin position="346"/>
        <end position="389"/>
    </location>
</feature>
<dbReference type="PROSITE" id="PS51125">
    <property type="entry name" value="NHL"/>
    <property type="match status" value="2"/>
</dbReference>